<feature type="repeat" description="PPR" evidence="3">
    <location>
        <begin position="290"/>
        <end position="324"/>
    </location>
</feature>
<dbReference type="Pfam" id="PF01535">
    <property type="entry name" value="PPR"/>
    <property type="match status" value="2"/>
</dbReference>
<feature type="coiled-coil region" evidence="4">
    <location>
        <begin position="1239"/>
        <end position="1273"/>
    </location>
</feature>
<evidence type="ECO:0000256" key="3">
    <source>
        <dbReference type="PROSITE-ProRule" id="PRU00708"/>
    </source>
</evidence>
<evidence type="ECO:0000256" key="5">
    <source>
        <dbReference type="SAM" id="Phobius"/>
    </source>
</evidence>
<feature type="repeat" description="PPR" evidence="3">
    <location>
        <begin position="605"/>
        <end position="639"/>
    </location>
</feature>
<evidence type="ECO:0000256" key="4">
    <source>
        <dbReference type="SAM" id="Coils"/>
    </source>
</evidence>
<dbReference type="PANTHER" id="PTHR46128:SF211">
    <property type="entry name" value="PENTACOTRIPEPTIDE-REPEAT REGION OF PRORP DOMAIN-CONTAINING PROTEIN"/>
    <property type="match status" value="1"/>
</dbReference>
<feature type="repeat" description="PPR" evidence="3">
    <location>
        <begin position="570"/>
        <end position="604"/>
    </location>
</feature>
<feature type="repeat" description="PPR" evidence="3">
    <location>
        <begin position="839"/>
        <end position="873"/>
    </location>
</feature>
<feature type="repeat" description="PPR" evidence="3">
    <location>
        <begin position="150"/>
        <end position="184"/>
    </location>
</feature>
<keyword evidence="5" id="KW-0812">Transmembrane</keyword>
<dbReference type="PROSITE" id="PS51375">
    <property type="entry name" value="PPR"/>
    <property type="match status" value="17"/>
</dbReference>
<keyword evidence="5" id="KW-1133">Transmembrane helix</keyword>
<dbReference type="Pfam" id="PF13812">
    <property type="entry name" value="PPR_3"/>
    <property type="match status" value="1"/>
</dbReference>
<feature type="repeat" description="PPR" evidence="3">
    <location>
        <begin position="465"/>
        <end position="499"/>
    </location>
</feature>
<feature type="repeat" description="PPR" evidence="3">
    <location>
        <begin position="220"/>
        <end position="254"/>
    </location>
</feature>
<feature type="repeat" description="PPR" evidence="3">
    <location>
        <begin position="395"/>
        <end position="429"/>
    </location>
</feature>
<dbReference type="InterPro" id="IPR057228">
    <property type="entry name" value="DUF7906"/>
</dbReference>
<feature type="repeat" description="PPR" evidence="3">
    <location>
        <begin position="360"/>
        <end position="394"/>
    </location>
</feature>
<proteinExistence type="inferred from homology"/>
<feature type="repeat" description="PPR" evidence="3">
    <location>
        <begin position="185"/>
        <end position="219"/>
    </location>
</feature>
<dbReference type="SUPFAM" id="SSF81901">
    <property type="entry name" value="HCP-like"/>
    <property type="match status" value="1"/>
</dbReference>
<keyword evidence="8" id="KW-1185">Reference proteome</keyword>
<feature type="domain" description="DUF7906" evidence="6">
    <location>
        <begin position="1120"/>
        <end position="1161"/>
    </location>
</feature>
<dbReference type="EMBL" id="CAMGYJ010000010">
    <property type="protein sequence ID" value="CAI0552363.1"/>
    <property type="molecule type" value="Genomic_DNA"/>
</dbReference>
<keyword evidence="5" id="KW-0472">Membrane</keyword>
<feature type="repeat" description="PPR" evidence="3">
    <location>
        <begin position="500"/>
        <end position="534"/>
    </location>
</feature>
<dbReference type="Pfam" id="PF12854">
    <property type="entry name" value="PPR_1"/>
    <property type="match status" value="1"/>
</dbReference>
<reference evidence="7" key="1">
    <citation type="submission" date="2022-08" db="EMBL/GenBank/DDBJ databases">
        <authorList>
            <person name="Gutierrez-Valencia J."/>
        </authorList>
    </citation>
    <scope>NUCLEOTIDE SEQUENCE</scope>
</reference>
<dbReference type="Pfam" id="PF13041">
    <property type="entry name" value="PPR_2"/>
    <property type="match status" value="7"/>
</dbReference>
<keyword evidence="2" id="KW-0677">Repeat</keyword>
<feature type="repeat" description="PPR" evidence="3">
    <location>
        <begin position="734"/>
        <end position="768"/>
    </location>
</feature>
<dbReference type="Proteomes" id="UP001154282">
    <property type="component" value="Unassembled WGS sequence"/>
</dbReference>
<feature type="repeat" description="PPR" evidence="3">
    <location>
        <begin position="640"/>
        <end position="674"/>
    </location>
</feature>
<dbReference type="Pfam" id="PF25483">
    <property type="entry name" value="DUF7906"/>
    <property type="match status" value="1"/>
</dbReference>
<dbReference type="Gene3D" id="1.25.40.10">
    <property type="entry name" value="Tetratricopeptide repeat domain"/>
    <property type="match status" value="9"/>
</dbReference>
<feature type="repeat" description="PPR" evidence="3">
    <location>
        <begin position="535"/>
        <end position="569"/>
    </location>
</feature>
<dbReference type="PANTHER" id="PTHR46128">
    <property type="entry name" value="MITOCHONDRIAL GROUP I INTRON SPLICING FACTOR CCM1"/>
    <property type="match status" value="1"/>
</dbReference>
<evidence type="ECO:0000313" key="8">
    <source>
        <dbReference type="Proteomes" id="UP001154282"/>
    </source>
</evidence>
<comment type="caution">
    <text evidence="7">The sequence shown here is derived from an EMBL/GenBank/DDBJ whole genome shotgun (WGS) entry which is preliminary data.</text>
</comment>
<accession>A0AAV0R7P0</accession>
<feature type="repeat" description="PPR" evidence="3">
    <location>
        <begin position="430"/>
        <end position="464"/>
    </location>
</feature>
<dbReference type="InterPro" id="IPR011990">
    <property type="entry name" value="TPR-like_helical_dom_sf"/>
</dbReference>
<evidence type="ECO:0000256" key="2">
    <source>
        <dbReference type="ARBA" id="ARBA00022737"/>
    </source>
</evidence>
<dbReference type="NCBIfam" id="TIGR00756">
    <property type="entry name" value="PPR"/>
    <property type="match status" value="14"/>
</dbReference>
<keyword evidence="4" id="KW-0175">Coiled coil</keyword>
<sequence length="1703" mass="193187">MLKPRLKLSLPKSSFRSCLPFSSGANNYQVPNMASKVIHFLSSDPRWPDNPELKKLVPGLRPPQVKEIISTHRSTEVALRFFFWISKNHFYKHDVASYVSMLNRLVKDRYLNKADEVRIVMIKACRNEGELRSVIEFLNDIRRKAGFQFSFHTYNALLTQLNKFGMVVLAQSLYNQLLESGMTPSLVTFNLVINVLCKKGLVQEAELVVNKILELDMCPDVFTYTSLILGHCRNRNLDKAFEVFDTMIKQGCDPNSVTYSTLVNGLCKEGRLDDAMDMLEEMNGKRIESSVHTYTVPISSLCEYGRVDDAVRLFRSMKDKGCYPDVHNYTALIGGLFRAGRMEIAIGLYQKMFKDGLVPSVVTYNLLIRELCVEEKYDIAFNFFAWMERHGSLANSQTYNAIIKGLCARDDIEKSMLLFNKMLKDGPPPTTVTYNTLILGNLKQGNHDNALRLLDMMKDTGCEPDAWTYSELISGFCKGGKLETAASLFDEMVKRGIGPGQWTYTALIDGYCKEGKLDVALALLKRMRENGSPPNIETYNAIISGFSKQNQFSEAERLCADMSTEGLVPNVITYTSLIDGLCRNGATDMGFKIFNEMESHDCSPNLQTYTSLIYGLCQEGRADEAERLLEEMERKRIYPDEVTFTALIDGFVMLGRMDNAFLLFLRMVDMGCKPNFRTYSVLLKGLQKETQLCAERVVAQNEAVYLHDSVSRVTNFDLICHLLSRLSEIGSEPTMDMYSTLISGLCKHGRSHEANQLVEYMKVRGMYPTMEMYSSLLVAHCKNLEVTPAFRIFNLAKLEGFKPPLSVYKVLIHALCIINRVEEAEDLLKSLLEEQKCGDLIVWTVLVDGLLKGGKSELCIKFLHLMESRNYSLSLHTYVGLARELSKAGKLIEMDQVLIKLDSLKTKVLYFPSDVELCSSELFRSELVDHSASMKKRKSCSSSSFGGAVHHEERDFWIPPKKGIVAGGDPDCNGWSDKQNELCYDCQSCQASFVYNIKQQWRRGLSESEIDFLKKDKNLQTKILESGNVPESVLALEKIKRPLYEKHPMAKFAWTVAEDADTAEWYNNCLDALNNVEKLNQGKDTSEIILNKALQLMKGKNKYMKLLLEKELKAGDLAGVQPECLTDTWIGKDRWAFIDLSAGPFAWGPAVGGEGVRTDLSLPNVEKQLVLLQLSVYTVSNFSCVIQKFLKMKLKIACKKQSRKSLLYLVMYKDHQAVDILLAEIDIYELFAFKHCKRRRVKLALCEELDERMRDLKNELQSLEGEENDESHKKKAMEALKRMENWNLFTDTQEDFQNYTVARDTFLAHLGSTLWGSMRHIISPSIADGAFHHYEKISFQLFFITQEKVRTIKQLPVDLKAIMDGLSSLLLPSQKPIFSPNLLSLSEDPALAMAFSVGRRAAAVPLLLVNGTYRKTIRTYLDSSILQYQLQKLNDHGSLKGAHAHTRSTLEVPIFWFIHGEPLLVDKHYQAKALSDMIVVVQSEQSSWESHLQCNGQSLLWDLRRPIKAALAAVSEHLAGLLPLHLVYSHAHETAIEDWIWSAGCNPFSITSQGWDISQFHLDTIARSYIITTLEESLQLVNSAIRSLLMERTSKSTYKLFHSEEKELVNKYNYVVSLWRRIATVTGELRYVDAMRLLLTLEDATKVFSEQVNATDALLHPIHCATERKVHVVFDMTTIPAFLIVAGLLYVVLKPGRAKPKIN</sequence>
<gene>
    <name evidence="7" type="ORF">LITE_LOCUS46390</name>
</gene>
<name>A0AAV0R7P0_9ROSI</name>
<evidence type="ECO:0000313" key="7">
    <source>
        <dbReference type="EMBL" id="CAI0552363.1"/>
    </source>
</evidence>
<organism evidence="7 8">
    <name type="scientific">Linum tenue</name>
    <dbReference type="NCBI Taxonomy" id="586396"/>
    <lineage>
        <taxon>Eukaryota</taxon>
        <taxon>Viridiplantae</taxon>
        <taxon>Streptophyta</taxon>
        <taxon>Embryophyta</taxon>
        <taxon>Tracheophyta</taxon>
        <taxon>Spermatophyta</taxon>
        <taxon>Magnoliopsida</taxon>
        <taxon>eudicotyledons</taxon>
        <taxon>Gunneridae</taxon>
        <taxon>Pentapetalae</taxon>
        <taxon>rosids</taxon>
        <taxon>fabids</taxon>
        <taxon>Malpighiales</taxon>
        <taxon>Linaceae</taxon>
        <taxon>Linum</taxon>
    </lineage>
</organism>
<evidence type="ECO:0000259" key="6">
    <source>
        <dbReference type="Pfam" id="PF25483"/>
    </source>
</evidence>
<feature type="repeat" description="PPR" evidence="3">
    <location>
        <begin position="255"/>
        <end position="289"/>
    </location>
</feature>
<dbReference type="InterPro" id="IPR002885">
    <property type="entry name" value="PPR_rpt"/>
</dbReference>
<dbReference type="InterPro" id="IPR050872">
    <property type="entry name" value="PPR_P_subfamily"/>
</dbReference>
<feature type="transmembrane region" description="Helical" evidence="5">
    <location>
        <begin position="1672"/>
        <end position="1693"/>
    </location>
</feature>
<protein>
    <recommendedName>
        <fullName evidence="6">DUF7906 domain-containing protein</fullName>
    </recommendedName>
</protein>
<feature type="repeat" description="PPR" evidence="3">
    <location>
        <begin position="325"/>
        <end position="359"/>
    </location>
</feature>
<evidence type="ECO:0000256" key="1">
    <source>
        <dbReference type="ARBA" id="ARBA00007626"/>
    </source>
</evidence>
<comment type="similarity">
    <text evidence="1">Belongs to the PPR family. P subfamily.</text>
</comment>